<gene>
    <name evidence="2" type="ORF">ACFQMA_05245</name>
</gene>
<reference evidence="2 3" key="1">
    <citation type="journal article" date="2019" name="Int. J. Syst. Evol. Microbiol.">
        <title>The Global Catalogue of Microorganisms (GCM) 10K type strain sequencing project: providing services to taxonomists for standard genome sequencing and annotation.</title>
        <authorList>
            <consortium name="The Broad Institute Genomics Platform"/>
            <consortium name="The Broad Institute Genome Sequencing Center for Infectious Disease"/>
            <person name="Wu L."/>
            <person name="Ma J."/>
        </authorList>
    </citation>
    <scope>NUCLEOTIDE SEQUENCE [LARGE SCALE GENOMIC DNA]</scope>
    <source>
        <strain evidence="2 3">XZYJT29</strain>
    </source>
</reference>
<keyword evidence="3" id="KW-1185">Reference proteome</keyword>
<keyword evidence="1" id="KW-0472">Membrane</keyword>
<keyword evidence="1" id="KW-1133">Transmembrane helix</keyword>
<dbReference type="RefSeq" id="WP_274324839.1">
    <property type="nucleotide sequence ID" value="NZ_CP118158.1"/>
</dbReference>
<evidence type="ECO:0000256" key="1">
    <source>
        <dbReference type="SAM" id="Phobius"/>
    </source>
</evidence>
<evidence type="ECO:0000313" key="2">
    <source>
        <dbReference type="EMBL" id="MFC7139243.1"/>
    </source>
</evidence>
<feature type="transmembrane region" description="Helical" evidence="1">
    <location>
        <begin position="45"/>
        <end position="62"/>
    </location>
</feature>
<dbReference type="AlphaFoldDB" id="A0ABD5Y076"/>
<feature type="transmembrane region" description="Helical" evidence="1">
    <location>
        <begin position="21"/>
        <end position="39"/>
    </location>
</feature>
<dbReference type="Proteomes" id="UP001596432">
    <property type="component" value="Unassembled WGS sequence"/>
</dbReference>
<protein>
    <submittedName>
        <fullName evidence="2">Uncharacterized protein</fullName>
    </submittedName>
</protein>
<name>A0ABD5Y076_9EURY</name>
<accession>A0ABD5Y076</accession>
<dbReference type="GeneID" id="78819495"/>
<dbReference type="EMBL" id="JBHTAS010000001">
    <property type="protein sequence ID" value="MFC7139243.1"/>
    <property type="molecule type" value="Genomic_DNA"/>
</dbReference>
<comment type="caution">
    <text evidence="2">The sequence shown here is derived from an EMBL/GenBank/DDBJ whole genome shotgun (WGS) entry which is preliminary data.</text>
</comment>
<sequence>MDPETLPLVGAVFRFGAEDRVLDSILLAGPLVVLAMVLFEQSPVTFAVVALYVVSFVAYVAYNGARR</sequence>
<proteinExistence type="predicted"/>
<evidence type="ECO:0000313" key="3">
    <source>
        <dbReference type="Proteomes" id="UP001596432"/>
    </source>
</evidence>
<keyword evidence="1" id="KW-0812">Transmembrane</keyword>
<organism evidence="2 3">
    <name type="scientific">Halosimplex aquaticum</name>
    <dbReference type="NCBI Taxonomy" id="3026162"/>
    <lineage>
        <taxon>Archaea</taxon>
        <taxon>Methanobacteriati</taxon>
        <taxon>Methanobacteriota</taxon>
        <taxon>Stenosarchaea group</taxon>
        <taxon>Halobacteria</taxon>
        <taxon>Halobacteriales</taxon>
        <taxon>Haloarculaceae</taxon>
        <taxon>Halosimplex</taxon>
    </lineage>
</organism>